<sequence>MGHRTSLSCFSGKSAVALNIFSTVDWSTIIAFAVVVSTRISDSWILKSQGIVPTAFNHSRLFLCFFWVSRLRHEASLVIASFALRARLGLG</sequence>
<dbReference type="AlphaFoldDB" id="A0A2H3DXI9"/>
<reference evidence="2" key="1">
    <citation type="journal article" date="2017" name="Nat. Ecol. Evol.">
        <title>Genome expansion and lineage-specific genetic innovations in the forest pathogenic fungi Armillaria.</title>
        <authorList>
            <person name="Sipos G."/>
            <person name="Prasanna A.N."/>
            <person name="Walter M.C."/>
            <person name="O'Connor E."/>
            <person name="Balint B."/>
            <person name="Krizsan K."/>
            <person name="Kiss B."/>
            <person name="Hess J."/>
            <person name="Varga T."/>
            <person name="Slot J."/>
            <person name="Riley R."/>
            <person name="Boka B."/>
            <person name="Rigling D."/>
            <person name="Barry K."/>
            <person name="Lee J."/>
            <person name="Mihaltcheva S."/>
            <person name="LaButti K."/>
            <person name="Lipzen A."/>
            <person name="Waldron R."/>
            <person name="Moloney N.M."/>
            <person name="Sperisen C."/>
            <person name="Kredics L."/>
            <person name="Vagvoelgyi C."/>
            <person name="Patrignani A."/>
            <person name="Fitzpatrick D."/>
            <person name="Nagy I."/>
            <person name="Doyle S."/>
            <person name="Anderson J.B."/>
            <person name="Grigoriev I.V."/>
            <person name="Gueldener U."/>
            <person name="Muensterkoetter M."/>
            <person name="Nagy L.G."/>
        </authorList>
    </citation>
    <scope>NUCLEOTIDE SEQUENCE [LARGE SCALE GENOMIC DNA]</scope>
    <source>
        <strain evidence="2">Ar21-2</strain>
    </source>
</reference>
<evidence type="ECO:0000313" key="2">
    <source>
        <dbReference type="Proteomes" id="UP000217790"/>
    </source>
</evidence>
<dbReference type="EMBL" id="KZ293648">
    <property type="protein sequence ID" value="PBK98780.1"/>
    <property type="molecule type" value="Genomic_DNA"/>
</dbReference>
<keyword evidence="2" id="KW-1185">Reference proteome</keyword>
<dbReference type="Proteomes" id="UP000217790">
    <property type="component" value="Unassembled WGS sequence"/>
</dbReference>
<dbReference type="InParanoid" id="A0A2H3DXI9"/>
<evidence type="ECO:0000313" key="1">
    <source>
        <dbReference type="EMBL" id="PBK98780.1"/>
    </source>
</evidence>
<gene>
    <name evidence="1" type="ORF">ARMGADRAFT_960438</name>
</gene>
<proteinExistence type="predicted"/>
<protein>
    <submittedName>
        <fullName evidence="1">Uncharacterized protein</fullName>
    </submittedName>
</protein>
<organism evidence="1 2">
    <name type="scientific">Armillaria gallica</name>
    <name type="common">Bulbous honey fungus</name>
    <name type="synonym">Armillaria bulbosa</name>
    <dbReference type="NCBI Taxonomy" id="47427"/>
    <lineage>
        <taxon>Eukaryota</taxon>
        <taxon>Fungi</taxon>
        <taxon>Dikarya</taxon>
        <taxon>Basidiomycota</taxon>
        <taxon>Agaricomycotina</taxon>
        <taxon>Agaricomycetes</taxon>
        <taxon>Agaricomycetidae</taxon>
        <taxon>Agaricales</taxon>
        <taxon>Marasmiineae</taxon>
        <taxon>Physalacriaceae</taxon>
        <taxon>Armillaria</taxon>
    </lineage>
</organism>
<name>A0A2H3DXI9_ARMGA</name>
<dbReference type="OrthoDB" id="10537695at2759"/>
<accession>A0A2H3DXI9</accession>